<dbReference type="NCBIfam" id="TIGR00741">
    <property type="entry name" value="yfiA"/>
    <property type="match status" value="1"/>
</dbReference>
<organism evidence="2">
    <name type="scientific">uncultured Thiotrichaceae bacterium</name>
    <dbReference type="NCBI Taxonomy" id="298394"/>
    <lineage>
        <taxon>Bacteria</taxon>
        <taxon>Pseudomonadati</taxon>
        <taxon>Pseudomonadota</taxon>
        <taxon>Gammaproteobacteria</taxon>
        <taxon>Thiotrichales</taxon>
        <taxon>Thiotrichaceae</taxon>
        <taxon>environmental samples</taxon>
    </lineage>
</organism>
<dbReference type="EMBL" id="CACVAY010000086">
    <property type="protein sequence ID" value="CAA6818682.1"/>
    <property type="molecule type" value="Genomic_DNA"/>
</dbReference>
<name>A0A6S6TCX1_9GAMM</name>
<reference evidence="2" key="1">
    <citation type="submission" date="2020-01" db="EMBL/GenBank/DDBJ databases">
        <authorList>
            <person name="Meier V. D."/>
            <person name="Meier V D."/>
        </authorList>
    </citation>
    <scope>NUCLEOTIDE SEQUENCE</scope>
    <source>
        <strain evidence="2">HLG_WM_MAG_07</strain>
    </source>
</reference>
<evidence type="ECO:0000256" key="1">
    <source>
        <dbReference type="SAM" id="MobiDB-lite"/>
    </source>
</evidence>
<dbReference type="CDD" id="cd00552">
    <property type="entry name" value="RaiA"/>
    <property type="match status" value="1"/>
</dbReference>
<dbReference type="SUPFAM" id="SSF69754">
    <property type="entry name" value="Ribosome binding protein Y (YfiA homologue)"/>
    <property type="match status" value="1"/>
</dbReference>
<dbReference type="InterPro" id="IPR003489">
    <property type="entry name" value="RHF/RaiA"/>
</dbReference>
<gene>
    <name evidence="2" type="ORF">HELGO_WM17491</name>
</gene>
<sequence>MQLPLRITFHQMETSPALEEAIREKVAKLEQVSKNIISCRVSVEESSRHNQQGTLFHVVIDLEVPEAEIVVSREKNDKQEHEDVYVALRDAFNSARRQLKEYESRRKCKVKRHSLPAQPEPEVLGEAG</sequence>
<evidence type="ECO:0000313" key="2">
    <source>
        <dbReference type="EMBL" id="CAA6818682.1"/>
    </source>
</evidence>
<proteinExistence type="predicted"/>
<dbReference type="Pfam" id="PF02482">
    <property type="entry name" value="Ribosomal_S30AE"/>
    <property type="match status" value="1"/>
</dbReference>
<feature type="region of interest" description="Disordered" evidence="1">
    <location>
        <begin position="108"/>
        <end position="128"/>
    </location>
</feature>
<accession>A0A6S6TCX1</accession>
<dbReference type="Gene3D" id="3.30.160.100">
    <property type="entry name" value="Ribosome hibernation promotion factor-like"/>
    <property type="match status" value="1"/>
</dbReference>
<protein>
    <submittedName>
        <fullName evidence="2">RNA polymerase subunit sigma-54</fullName>
    </submittedName>
</protein>
<dbReference type="AlphaFoldDB" id="A0A6S6TCX1"/>
<dbReference type="InterPro" id="IPR036567">
    <property type="entry name" value="RHF-like"/>
</dbReference>